<dbReference type="GeneID" id="123326034"/>
<protein>
    <submittedName>
        <fullName evidence="3">Uncharacterized protein LOC123326034</fullName>
    </submittedName>
</protein>
<gene>
    <name evidence="3" type="primary">LOC123326034</name>
</gene>
<sequence length="334" mass="35207">MPQLWVKAKPSRSSLAGPGKQPRVYIVLELHNPSQEGVRVAGRWPQSQGGQHRTRLERGSAGSRKRTQHKGTLPAAGNTTQPARYLGSRQTQLRRAARAAVGPRVRGHLEDGRQHLRTLGGGGGGPGRPAPPRATPPACCPKRGGGGRWGAVGAQPKAGALDANLESGPAHRGAGVCGRAGPATPPLLPHGQPWRTSHSRRGHGQAGGLTARAADWRPWSETGAAQSGAFPQYVQETASFRVPSSRPARGPPSPPTRPPAPSEFRLKTTLPVAAADLGSEPADNTAGGCRDDPECSLNQFKVLLLGICDVGNGNFKGYFLHTPFLTIFIISHRV</sequence>
<dbReference type="Proteomes" id="UP000248481">
    <property type="component" value="Chromosome 10"/>
</dbReference>
<evidence type="ECO:0000256" key="1">
    <source>
        <dbReference type="SAM" id="MobiDB-lite"/>
    </source>
</evidence>
<accession>A0A8M1MQK2</accession>
<feature type="compositionally biased region" description="Pro residues" evidence="1">
    <location>
        <begin position="249"/>
        <end position="261"/>
    </location>
</feature>
<feature type="region of interest" description="Disordered" evidence="1">
    <location>
        <begin position="181"/>
        <end position="217"/>
    </location>
</feature>
<evidence type="ECO:0000313" key="2">
    <source>
        <dbReference type="Proteomes" id="UP000248481"/>
    </source>
</evidence>
<dbReference type="KEGG" id="nsu:123326034"/>
<dbReference type="RefSeq" id="XP_044774978.1">
    <property type="nucleotide sequence ID" value="XM_044919043.1"/>
</dbReference>
<keyword evidence="2" id="KW-1185">Reference proteome</keyword>
<feature type="region of interest" description="Disordered" evidence="1">
    <location>
        <begin position="1"/>
        <end position="20"/>
    </location>
</feature>
<feature type="region of interest" description="Disordered" evidence="1">
    <location>
        <begin position="239"/>
        <end position="263"/>
    </location>
</feature>
<dbReference type="AlphaFoldDB" id="A0A8M1MQK2"/>
<organism evidence="2 3">
    <name type="scientific">Neomonachus schauinslandi</name>
    <name type="common">Hawaiian monk seal</name>
    <name type="synonym">Monachus schauinslandi</name>
    <dbReference type="NCBI Taxonomy" id="29088"/>
    <lineage>
        <taxon>Eukaryota</taxon>
        <taxon>Metazoa</taxon>
        <taxon>Chordata</taxon>
        <taxon>Craniata</taxon>
        <taxon>Vertebrata</taxon>
        <taxon>Euteleostomi</taxon>
        <taxon>Mammalia</taxon>
        <taxon>Eutheria</taxon>
        <taxon>Laurasiatheria</taxon>
        <taxon>Carnivora</taxon>
        <taxon>Caniformia</taxon>
        <taxon>Pinnipedia</taxon>
        <taxon>Phocidae</taxon>
        <taxon>Monachinae</taxon>
        <taxon>Monachini</taxon>
        <taxon>Neomonachus</taxon>
    </lineage>
</organism>
<proteinExistence type="predicted"/>
<feature type="compositionally biased region" description="Polar residues" evidence="1">
    <location>
        <begin position="77"/>
        <end position="93"/>
    </location>
</feature>
<reference evidence="3" key="1">
    <citation type="submission" date="2025-08" db="UniProtKB">
        <authorList>
            <consortium name="RefSeq"/>
        </authorList>
    </citation>
    <scope>IDENTIFICATION</scope>
    <source>
        <tissue evidence="3">Blood</tissue>
    </source>
</reference>
<name>A0A8M1MQK2_NEOSC</name>
<feature type="region of interest" description="Disordered" evidence="1">
    <location>
        <begin position="36"/>
        <end position="136"/>
    </location>
</feature>
<evidence type="ECO:0000313" key="3">
    <source>
        <dbReference type="RefSeq" id="XP_044774978.1"/>
    </source>
</evidence>